<keyword evidence="3" id="KW-1185">Reference proteome</keyword>
<dbReference type="RefSeq" id="WP_066569430.1">
    <property type="nucleotide sequence ID" value="NZ_CP015622.1"/>
</dbReference>
<gene>
    <name evidence="2" type="ORF">ccrud_02710</name>
</gene>
<name>A0A172QX77_9CORY</name>
<accession>A0A172QX77</accession>
<evidence type="ECO:0000313" key="2">
    <source>
        <dbReference type="EMBL" id="ANE05246.1"/>
    </source>
</evidence>
<dbReference type="AlphaFoldDB" id="A0A172QX77"/>
<evidence type="ECO:0000259" key="1">
    <source>
        <dbReference type="Pfam" id="PF20058"/>
    </source>
</evidence>
<reference evidence="2 3" key="1">
    <citation type="submission" date="2016-05" db="EMBL/GenBank/DDBJ databases">
        <title>Complete genome sequence of Corynebacterium crudilactis, a new Corynebacterium species isolated from raw cow's milk.</title>
        <authorList>
            <person name="Christian R."/>
            <person name="Zimmermann J."/>
            <person name="Lipski A."/>
            <person name="Kalinowski J."/>
        </authorList>
    </citation>
    <scope>NUCLEOTIDE SEQUENCE [LARGE SCALE GENOMIC DNA]</scope>
    <source>
        <strain evidence="2 3">JZ16</strain>
    </source>
</reference>
<sequence length="89" mass="9928">MQRMYQWLNTVCAELDIDAEILPEVVPHLLNLTRDIAHGPSRPAAPMTSFLLGLAAGRSGISTEDWSESTLLNARHLQEIIAQNYPEDN</sequence>
<organism evidence="2 3">
    <name type="scientific">Corynebacterium crudilactis</name>
    <dbReference type="NCBI Taxonomy" id="1652495"/>
    <lineage>
        <taxon>Bacteria</taxon>
        <taxon>Bacillati</taxon>
        <taxon>Actinomycetota</taxon>
        <taxon>Actinomycetes</taxon>
        <taxon>Mycobacteriales</taxon>
        <taxon>Corynebacteriaceae</taxon>
        <taxon>Corynebacterium</taxon>
    </lineage>
</organism>
<dbReference type="STRING" id="1652495.ccrud_02710"/>
<dbReference type="Pfam" id="PF20058">
    <property type="entry name" value="DUF6457"/>
    <property type="match status" value="1"/>
</dbReference>
<dbReference type="KEGG" id="ccjz:ccrud_02710"/>
<proteinExistence type="predicted"/>
<dbReference type="InterPro" id="IPR045598">
    <property type="entry name" value="DUF6457"/>
</dbReference>
<protein>
    <submittedName>
        <fullName evidence="2">Molybdopterin-guanine dinucleotide biosyn</fullName>
    </submittedName>
</protein>
<dbReference type="OrthoDB" id="4735656at2"/>
<dbReference type="Proteomes" id="UP000076929">
    <property type="component" value="Chromosome"/>
</dbReference>
<evidence type="ECO:0000313" key="3">
    <source>
        <dbReference type="Proteomes" id="UP000076929"/>
    </source>
</evidence>
<feature type="domain" description="DUF6457" evidence="1">
    <location>
        <begin position="2"/>
        <end position="81"/>
    </location>
</feature>
<dbReference type="EMBL" id="CP015622">
    <property type="protein sequence ID" value="ANE05246.1"/>
    <property type="molecule type" value="Genomic_DNA"/>
</dbReference>